<dbReference type="GO" id="GO:0009279">
    <property type="term" value="C:cell outer membrane"/>
    <property type="evidence" value="ECO:0007669"/>
    <property type="project" value="UniProtKB-SubCell"/>
</dbReference>
<proteinExistence type="predicted"/>
<protein>
    <submittedName>
        <fullName evidence="5">Transglycosylase, Slt family</fullName>
    </submittedName>
</protein>
<evidence type="ECO:0000256" key="2">
    <source>
        <dbReference type="ARBA" id="ARBA00022729"/>
    </source>
</evidence>
<dbReference type="Gene3D" id="3.40.190.10">
    <property type="entry name" value="Periplasmic binding protein-like II"/>
    <property type="match status" value="2"/>
</dbReference>
<dbReference type="SUPFAM" id="SSF53955">
    <property type="entry name" value="Lysozyme-like"/>
    <property type="match status" value="1"/>
</dbReference>
<dbReference type="GO" id="GO:0009253">
    <property type="term" value="P:peptidoglycan catabolic process"/>
    <property type="evidence" value="ECO:0007669"/>
    <property type="project" value="TreeGrafter"/>
</dbReference>
<evidence type="ECO:0000259" key="4">
    <source>
        <dbReference type="SMART" id="SM00062"/>
    </source>
</evidence>
<dbReference type="InterPro" id="IPR008258">
    <property type="entry name" value="Transglycosylase_SLT_dom_1"/>
</dbReference>
<dbReference type="CDD" id="cd01009">
    <property type="entry name" value="PBP2_YfhD_N"/>
    <property type="match status" value="1"/>
</dbReference>
<name>A0A3B0VY24_9ZZZZ</name>
<dbReference type="PANTHER" id="PTHR35936">
    <property type="entry name" value="MEMBRANE-BOUND LYTIC MUREIN TRANSGLYCOSYLASE F"/>
    <property type="match status" value="1"/>
</dbReference>
<keyword evidence="3" id="KW-0472">Membrane</keyword>
<evidence type="ECO:0000313" key="5">
    <source>
        <dbReference type="EMBL" id="VAW48495.1"/>
    </source>
</evidence>
<evidence type="ECO:0000256" key="3">
    <source>
        <dbReference type="ARBA" id="ARBA00023237"/>
    </source>
</evidence>
<keyword evidence="2" id="KW-0732">Signal</keyword>
<accession>A0A3B0VY24</accession>
<dbReference type="AlphaFoldDB" id="A0A3B0VY24"/>
<dbReference type="EMBL" id="UOFC01000209">
    <property type="protein sequence ID" value="VAW48495.1"/>
    <property type="molecule type" value="Genomic_DNA"/>
</dbReference>
<dbReference type="SMART" id="SM00062">
    <property type="entry name" value="PBPb"/>
    <property type="match status" value="1"/>
</dbReference>
<gene>
    <name evidence="5" type="ORF">MNBD_GAMMA03-120</name>
</gene>
<dbReference type="Pfam" id="PF01464">
    <property type="entry name" value="SLT"/>
    <property type="match status" value="1"/>
</dbReference>
<dbReference type="Gene3D" id="1.10.530.10">
    <property type="match status" value="1"/>
</dbReference>
<organism evidence="5">
    <name type="scientific">hydrothermal vent metagenome</name>
    <dbReference type="NCBI Taxonomy" id="652676"/>
    <lineage>
        <taxon>unclassified sequences</taxon>
        <taxon>metagenomes</taxon>
        <taxon>ecological metagenomes</taxon>
    </lineage>
</organism>
<dbReference type="CDD" id="cd13403">
    <property type="entry name" value="MLTF-like"/>
    <property type="match status" value="1"/>
</dbReference>
<dbReference type="Pfam" id="PF00497">
    <property type="entry name" value="SBP_bac_3"/>
    <property type="match status" value="1"/>
</dbReference>
<sequence>MLPLNASFKTVGTYSLVLALILGSNPLAEGELPVQSEKAETSFSERINQPFIGDLGQILERRTLRVLVSYNGTNFFHTIKGMRGLEHDLIKSYEKYLNRGPRKKEYKTHIVFLTRPFNQLFDELLAGRGDLIASGLTVTAERKYIFDFTDPYIKNVQEILVSHQNSPIITRLEDLSNRQIIVVANSSYIIHIEQMNQALGRLGLPGIEIIQADPILEGEDLLEMVNAGLFEYTVIDDHIATIYQHTYSNLKLQKDIIFHHGGEIAWALNKNLPNLKRSLNNFINTYAKPGKFLGNSIFQKYYKNPFWIKTPLSLTALDEIPCLQYYFKKYAEFYEFDWFLIASLAYQESRFQHHLTSKANAKGIMQIKRSTARSKVVNIPSIGNLEDNIHAGVKYLAFLRDHYFDKPEYSKEDQINFSLAAYNAGPGRIRKLQREAEAQGLDPNKWFYHVEKLARQDIGHETVDYVTQIQKRMIGLKSSITLSKSKQQLKKQKINDHKNKFTTLEVQ</sequence>
<dbReference type="InterPro" id="IPR023346">
    <property type="entry name" value="Lysozyme-like_dom_sf"/>
</dbReference>
<reference evidence="5" key="1">
    <citation type="submission" date="2018-06" db="EMBL/GenBank/DDBJ databases">
        <authorList>
            <person name="Zhirakovskaya E."/>
        </authorList>
    </citation>
    <scope>NUCLEOTIDE SEQUENCE</scope>
</reference>
<comment type="subcellular location">
    <subcellularLocation>
        <location evidence="1">Cell outer membrane</location>
        <topology evidence="1">Peripheral membrane protein</topology>
    </subcellularLocation>
</comment>
<dbReference type="InterPro" id="IPR001638">
    <property type="entry name" value="Solute-binding_3/MltF_N"/>
</dbReference>
<keyword evidence="3" id="KW-0998">Cell outer membrane</keyword>
<feature type="domain" description="Solute-binding protein family 3/N-terminal" evidence="4">
    <location>
        <begin position="63"/>
        <end position="305"/>
    </location>
</feature>
<dbReference type="PANTHER" id="PTHR35936:SF32">
    <property type="entry name" value="MEMBRANE-BOUND LYTIC MUREIN TRANSGLYCOSYLASE F"/>
    <property type="match status" value="1"/>
</dbReference>
<dbReference type="GO" id="GO:0008933">
    <property type="term" value="F:peptidoglycan lytic transglycosylase activity"/>
    <property type="evidence" value="ECO:0007669"/>
    <property type="project" value="TreeGrafter"/>
</dbReference>
<evidence type="ECO:0000256" key="1">
    <source>
        <dbReference type="ARBA" id="ARBA00004339"/>
    </source>
</evidence>
<dbReference type="SUPFAM" id="SSF53850">
    <property type="entry name" value="Periplasmic binding protein-like II"/>
    <property type="match status" value="1"/>
</dbReference>